<dbReference type="GO" id="GO:0005794">
    <property type="term" value="C:Golgi apparatus"/>
    <property type="evidence" value="ECO:0007669"/>
    <property type="project" value="TreeGrafter"/>
</dbReference>
<proteinExistence type="predicted"/>
<protein>
    <recommendedName>
        <fullName evidence="1">Nucleotide-diphospho-sugar transferase domain-containing protein</fullName>
    </recommendedName>
</protein>
<reference evidence="2 3" key="1">
    <citation type="journal article" date="2012" name="Genome Biol.">
        <title>The genome of the polar eukaryotic microalga coccomyxa subellipsoidea reveals traits of cold adaptation.</title>
        <authorList>
            <person name="Blanc G."/>
            <person name="Agarkova I."/>
            <person name="Grimwood J."/>
            <person name="Kuo A."/>
            <person name="Brueggeman A."/>
            <person name="Dunigan D."/>
            <person name="Gurnon J."/>
            <person name="Ladunga I."/>
            <person name="Lindquist E."/>
            <person name="Lucas S."/>
            <person name="Pangilinan J."/>
            <person name="Proschold T."/>
            <person name="Salamov A."/>
            <person name="Schmutz J."/>
            <person name="Weeks D."/>
            <person name="Yamada T."/>
            <person name="Claverie J.M."/>
            <person name="Grigoriev I."/>
            <person name="Van Etten J."/>
            <person name="Lomsadze A."/>
            <person name="Borodovsky M."/>
        </authorList>
    </citation>
    <scope>NUCLEOTIDE SEQUENCE [LARGE SCALE GENOMIC DNA]</scope>
    <source>
        <strain evidence="2 3">C-169</strain>
    </source>
</reference>
<sequence length="193" mass="22678">MEYGSAGFDEMMCERLTFQRKVLEHGFTFLWSDMDTVWYQNPLDIMPKGFDFVGVDDSYHGPKHLEQNTGNLCGCFMFWRPTQRSKDFLKDWYDNCAHQAGDDQQALNRMWNSADMKQKLHWYIMPRQLFPSGTPALSNLKIDWSPNEDPARPHTLFPAWIHANCRTGHEAKRGFLKERLAWNITDDSKYPTC</sequence>
<gene>
    <name evidence="2" type="ORF">COCSUDRAFT_34634</name>
</gene>
<evidence type="ECO:0000259" key="1">
    <source>
        <dbReference type="Pfam" id="PF03407"/>
    </source>
</evidence>
<organism evidence="2 3">
    <name type="scientific">Coccomyxa subellipsoidea (strain C-169)</name>
    <name type="common">Green microalga</name>
    <dbReference type="NCBI Taxonomy" id="574566"/>
    <lineage>
        <taxon>Eukaryota</taxon>
        <taxon>Viridiplantae</taxon>
        <taxon>Chlorophyta</taxon>
        <taxon>core chlorophytes</taxon>
        <taxon>Trebouxiophyceae</taxon>
        <taxon>Trebouxiophyceae incertae sedis</taxon>
        <taxon>Coccomyxaceae</taxon>
        <taxon>Coccomyxa</taxon>
        <taxon>Coccomyxa subellipsoidea</taxon>
    </lineage>
</organism>
<dbReference type="eggNOG" id="ENOG502QT5X">
    <property type="taxonomic scope" value="Eukaryota"/>
</dbReference>
<feature type="domain" description="Nucleotide-diphospho-sugar transferase" evidence="1">
    <location>
        <begin position="3"/>
        <end position="175"/>
    </location>
</feature>
<dbReference type="OrthoDB" id="496324at2759"/>
<evidence type="ECO:0000313" key="2">
    <source>
        <dbReference type="EMBL" id="EIE18088.1"/>
    </source>
</evidence>
<dbReference type="InterPro" id="IPR005069">
    <property type="entry name" value="Nucl-diP-sugar_transferase"/>
</dbReference>
<dbReference type="EMBL" id="AGSI01000027">
    <property type="protein sequence ID" value="EIE18088.1"/>
    <property type="molecule type" value="Genomic_DNA"/>
</dbReference>
<dbReference type="Proteomes" id="UP000007264">
    <property type="component" value="Unassembled WGS sequence"/>
</dbReference>
<dbReference type="GO" id="GO:0016757">
    <property type="term" value="F:glycosyltransferase activity"/>
    <property type="evidence" value="ECO:0007669"/>
    <property type="project" value="TreeGrafter"/>
</dbReference>
<dbReference type="GeneID" id="17036044"/>
<name>I0YI69_COCSC</name>
<dbReference type="PANTHER" id="PTHR47032:SF1">
    <property type="entry name" value="UDP-D-XYLOSE:L-FUCOSE ALPHA-1,3-D-XYLOSYLTRANSFERASE-RELATED"/>
    <property type="match status" value="1"/>
</dbReference>
<dbReference type="RefSeq" id="XP_005642632.1">
    <property type="nucleotide sequence ID" value="XM_005642575.1"/>
</dbReference>
<keyword evidence="3" id="KW-1185">Reference proteome</keyword>
<accession>I0YI69</accession>
<comment type="caution">
    <text evidence="2">The sequence shown here is derived from an EMBL/GenBank/DDBJ whole genome shotgun (WGS) entry which is preliminary data.</text>
</comment>
<dbReference type="Pfam" id="PF03407">
    <property type="entry name" value="Nucleotid_trans"/>
    <property type="match status" value="1"/>
</dbReference>
<dbReference type="AlphaFoldDB" id="I0YI69"/>
<dbReference type="PANTHER" id="PTHR47032">
    <property type="entry name" value="UDP-D-XYLOSE:L-FUCOSE ALPHA-1,3-D-XYLOSYLTRANSFERASE-RELATED"/>
    <property type="match status" value="1"/>
</dbReference>
<dbReference type="InterPro" id="IPR052636">
    <property type="entry name" value="UDP-D-xylose:L-fucose_XylT"/>
</dbReference>
<evidence type="ECO:0000313" key="3">
    <source>
        <dbReference type="Proteomes" id="UP000007264"/>
    </source>
</evidence>
<dbReference type="KEGG" id="csl:COCSUDRAFT_34634"/>